<dbReference type="PRINTS" id="PR00080">
    <property type="entry name" value="SDRFAMILY"/>
</dbReference>
<dbReference type="PROSITE" id="PS00061">
    <property type="entry name" value="ADH_SHORT"/>
    <property type="match status" value="1"/>
</dbReference>
<sequence length="292" mass="30952">MAGRLQGKVAIITGAGAGIGEAIAHKFAREGAKVVLAGLPDDPVEDVARAIRENGGEAEACPGDVADEQAARRCVEKAVERFGKLDVLVNNAGVFIEVAECQDYSVEAFDQTIRNNIRSTFLMTKFALPHLQKTRGVVLSAGSESGEMGEGNNAPYGGTKGFIHAFMKGVAFEQGQYGVRANCVCPGPIDTAWTHKETGPMDAQMEKMTVAGTVLGRRGTPEEMANIYAFLASDEASYVTGALWYADGGTTIAKGGPGQQVPGTLAEQPQPTLPLEHSHDGLKNKHTENRLH</sequence>
<dbReference type="PANTHER" id="PTHR43975">
    <property type="entry name" value="ZGC:101858"/>
    <property type="match status" value="1"/>
</dbReference>
<keyword evidence="3" id="KW-1185">Reference proteome</keyword>
<dbReference type="Gene3D" id="3.40.50.720">
    <property type="entry name" value="NAD(P)-binding Rossmann-like Domain"/>
    <property type="match status" value="1"/>
</dbReference>
<dbReference type="NCBIfam" id="NF005559">
    <property type="entry name" value="PRK07231.1"/>
    <property type="match status" value="1"/>
</dbReference>
<evidence type="ECO:0000313" key="3">
    <source>
        <dbReference type="Proteomes" id="UP001628091"/>
    </source>
</evidence>
<organism evidence="2 3">
    <name type="scientific">Phyllobacterium phragmitis</name>
    <dbReference type="NCBI Taxonomy" id="2670329"/>
    <lineage>
        <taxon>Bacteria</taxon>
        <taxon>Pseudomonadati</taxon>
        <taxon>Pseudomonadota</taxon>
        <taxon>Alphaproteobacteria</taxon>
        <taxon>Hyphomicrobiales</taxon>
        <taxon>Phyllobacteriaceae</taxon>
        <taxon>Phyllobacterium</taxon>
    </lineage>
</organism>
<evidence type="ECO:0000313" key="2">
    <source>
        <dbReference type="EMBL" id="GAB1581180.1"/>
    </source>
</evidence>
<feature type="compositionally biased region" description="Basic and acidic residues" evidence="1">
    <location>
        <begin position="276"/>
        <end position="292"/>
    </location>
</feature>
<dbReference type="PRINTS" id="PR00081">
    <property type="entry name" value="GDHRDH"/>
</dbReference>
<dbReference type="InterPro" id="IPR002347">
    <property type="entry name" value="SDR_fam"/>
</dbReference>
<name>A0ABQ0GWY4_9HYPH</name>
<dbReference type="InterPro" id="IPR020904">
    <property type="entry name" value="Sc_DH/Rdtase_CS"/>
</dbReference>
<dbReference type="Pfam" id="PF13561">
    <property type="entry name" value="adh_short_C2"/>
    <property type="match status" value="1"/>
</dbReference>
<evidence type="ECO:0000256" key="1">
    <source>
        <dbReference type="SAM" id="MobiDB-lite"/>
    </source>
</evidence>
<dbReference type="RefSeq" id="WP_407864060.1">
    <property type="nucleotide sequence ID" value="NZ_BAAFZP010000001.1"/>
</dbReference>
<gene>
    <name evidence="2" type="ORF">PPNSA23_11230</name>
</gene>
<dbReference type="InterPro" id="IPR036291">
    <property type="entry name" value="NAD(P)-bd_dom_sf"/>
</dbReference>
<dbReference type="CDD" id="cd05233">
    <property type="entry name" value="SDR_c"/>
    <property type="match status" value="1"/>
</dbReference>
<reference evidence="2 3" key="1">
    <citation type="submission" date="2024-10" db="EMBL/GenBank/DDBJ databases">
        <title>Isolation, draft genome sequencing and identification of Phyllobacterium sp. NSA23, isolated from leaf soil.</title>
        <authorList>
            <person name="Akita H."/>
        </authorList>
    </citation>
    <scope>NUCLEOTIDE SEQUENCE [LARGE SCALE GENOMIC DNA]</scope>
    <source>
        <strain evidence="2 3">NSA23</strain>
    </source>
</reference>
<feature type="region of interest" description="Disordered" evidence="1">
    <location>
        <begin position="254"/>
        <end position="292"/>
    </location>
</feature>
<dbReference type="SUPFAM" id="SSF51735">
    <property type="entry name" value="NAD(P)-binding Rossmann-fold domains"/>
    <property type="match status" value="1"/>
</dbReference>
<proteinExistence type="predicted"/>
<accession>A0ABQ0GWY4</accession>
<dbReference type="PANTHER" id="PTHR43975:SF2">
    <property type="entry name" value="EG:BACR7A4.14 PROTEIN-RELATED"/>
    <property type="match status" value="1"/>
</dbReference>
<protein>
    <submittedName>
        <fullName evidence="2">SDR family oxidoreductase</fullName>
    </submittedName>
</protein>
<dbReference type="Proteomes" id="UP001628091">
    <property type="component" value="Unassembled WGS sequence"/>
</dbReference>
<dbReference type="EMBL" id="BAAFZP010000001">
    <property type="protein sequence ID" value="GAB1581180.1"/>
    <property type="molecule type" value="Genomic_DNA"/>
</dbReference>
<comment type="caution">
    <text evidence="2">The sequence shown here is derived from an EMBL/GenBank/DDBJ whole genome shotgun (WGS) entry which is preliminary data.</text>
</comment>